<dbReference type="Pfam" id="PF18433">
    <property type="entry name" value="DUF5610"/>
    <property type="match status" value="1"/>
</dbReference>
<accession>A0A4Q9R4F3</accession>
<reference evidence="2 3" key="1">
    <citation type="submission" date="2018-06" db="EMBL/GenBank/DDBJ databases">
        <title>Three novel Pseudomonas species isolated from symptomatic oak.</title>
        <authorList>
            <person name="Bueno-Gonzalez V."/>
            <person name="Brady C."/>
        </authorList>
    </citation>
    <scope>NUCLEOTIDE SEQUENCE [LARGE SCALE GENOMIC DNA]</scope>
    <source>
        <strain evidence="2 3">P17C</strain>
    </source>
</reference>
<organism evidence="2 3">
    <name type="scientific">Stutzerimonas kirkiae</name>
    <dbReference type="NCBI Taxonomy" id="2211392"/>
    <lineage>
        <taxon>Bacteria</taxon>
        <taxon>Pseudomonadati</taxon>
        <taxon>Pseudomonadota</taxon>
        <taxon>Gammaproteobacteria</taxon>
        <taxon>Pseudomonadales</taxon>
        <taxon>Pseudomonadaceae</taxon>
        <taxon>Stutzerimonas</taxon>
    </lineage>
</organism>
<dbReference type="EMBL" id="QJUP01000020">
    <property type="protein sequence ID" value="TBU93552.1"/>
    <property type="molecule type" value="Genomic_DNA"/>
</dbReference>
<gene>
    <name evidence="2" type="ORF">DNJ96_14035</name>
</gene>
<protein>
    <recommendedName>
        <fullName evidence="1">DUF5610 domain-containing protein</fullName>
    </recommendedName>
</protein>
<comment type="caution">
    <text evidence="2">The sequence shown here is derived from an EMBL/GenBank/DDBJ whole genome shotgun (WGS) entry which is preliminary data.</text>
</comment>
<sequence length="369" mass="38962">MSLLPSLSTSSSNVATFNKAQNGSAAAHAQQTLANRLNERLGLPAATPGGQASDYTPEKVAARIIGFAEQTLQREKAAGADPERLEYILGEIRKGVDKGIGEARDILDSLGVLQGKVASDIDDTYSRIQTGLDTLQKGYTEVPDSTTSLIQSVFSQRSAALAERFELSVTTNDGDVLRISIAQASAAWSSSSLTTAANGNATATQARSEQGYLNVSGWQVSVEGELDDEEKAALEKLLGQVGELSDRFFSGDYNGAFDRALELQLDGEQLLSMSLQLTQTSVRQATNTYSSVASGGTQAISVSNPALAEYARGLLEALASADSLLRDGKSSLERLLTGALSLDPRATPQGLEKAGQLNERLLQGLQGDD</sequence>
<proteinExistence type="predicted"/>
<evidence type="ECO:0000313" key="2">
    <source>
        <dbReference type="EMBL" id="TBU93552.1"/>
    </source>
</evidence>
<dbReference type="InterPro" id="IPR041651">
    <property type="entry name" value="DUF5610"/>
</dbReference>
<dbReference type="Proteomes" id="UP000292639">
    <property type="component" value="Unassembled WGS sequence"/>
</dbReference>
<evidence type="ECO:0000259" key="1">
    <source>
        <dbReference type="Pfam" id="PF18433"/>
    </source>
</evidence>
<dbReference type="RefSeq" id="WP_131184882.1">
    <property type="nucleotide sequence ID" value="NZ_QJUO01000018.1"/>
</dbReference>
<dbReference type="Gene3D" id="1.10.132.90">
    <property type="match status" value="1"/>
</dbReference>
<evidence type="ECO:0000313" key="3">
    <source>
        <dbReference type="Proteomes" id="UP000292639"/>
    </source>
</evidence>
<keyword evidence="3" id="KW-1185">Reference proteome</keyword>
<dbReference type="AlphaFoldDB" id="A0A4Q9R4F3"/>
<name>A0A4Q9R4F3_9GAMM</name>
<feature type="domain" description="DUF5610" evidence="1">
    <location>
        <begin position="25"/>
        <end position="135"/>
    </location>
</feature>